<proteinExistence type="predicted"/>
<reference evidence="2" key="1">
    <citation type="submission" date="2016-10" db="EMBL/GenBank/DDBJ databases">
        <authorList>
            <person name="Varghese N."/>
            <person name="Submissions S."/>
        </authorList>
    </citation>
    <scope>NUCLEOTIDE SEQUENCE [LARGE SCALE GENOMIC DNA]</scope>
    <source>
        <strain evidence="2">DSM 25157</strain>
    </source>
</reference>
<protein>
    <submittedName>
        <fullName evidence="1">Uncharacterized protein</fullName>
    </submittedName>
</protein>
<organism evidence="1 2">
    <name type="scientific">Acidovorax soli</name>
    <dbReference type="NCBI Taxonomy" id="592050"/>
    <lineage>
        <taxon>Bacteria</taxon>
        <taxon>Pseudomonadati</taxon>
        <taxon>Pseudomonadota</taxon>
        <taxon>Betaproteobacteria</taxon>
        <taxon>Burkholderiales</taxon>
        <taxon>Comamonadaceae</taxon>
        <taxon>Acidovorax</taxon>
    </lineage>
</organism>
<accession>A0A1H4E6X8</accession>
<dbReference type="RefSeq" id="WP_255346452.1">
    <property type="nucleotide sequence ID" value="NZ_CAXIQL010000099.1"/>
</dbReference>
<keyword evidence="2" id="KW-1185">Reference proteome</keyword>
<dbReference type="EMBL" id="FNQJ01000031">
    <property type="protein sequence ID" value="SEA80300.1"/>
    <property type="molecule type" value="Genomic_DNA"/>
</dbReference>
<dbReference type="Proteomes" id="UP000199002">
    <property type="component" value="Unassembled WGS sequence"/>
</dbReference>
<evidence type="ECO:0000313" key="1">
    <source>
        <dbReference type="EMBL" id="SEA80300.1"/>
    </source>
</evidence>
<evidence type="ECO:0000313" key="2">
    <source>
        <dbReference type="Proteomes" id="UP000199002"/>
    </source>
</evidence>
<dbReference type="STRING" id="592050.SAMN05421875_13127"/>
<name>A0A1H4E6X8_9BURK</name>
<dbReference type="GeneID" id="90620209"/>
<sequence length="44" mass="5366">MLWKLLGLQRLFDDLFDERWRWLDLPGNDCFSYEEFTTPSPAQD</sequence>
<dbReference type="AlphaFoldDB" id="A0A1H4E6X8"/>
<gene>
    <name evidence="1" type="ORF">SAMN05421875_13127</name>
</gene>